<dbReference type="SMART" id="SM00717">
    <property type="entry name" value="SANT"/>
    <property type="match status" value="1"/>
</dbReference>
<keyword evidence="1" id="KW-0805">Transcription regulation</keyword>
<feature type="compositionally biased region" description="Basic and acidic residues" evidence="5">
    <location>
        <begin position="41"/>
        <end position="57"/>
    </location>
</feature>
<dbReference type="InterPro" id="IPR017930">
    <property type="entry name" value="Myb_dom"/>
</dbReference>
<dbReference type="Gene3D" id="1.10.10.60">
    <property type="entry name" value="Homeodomain-like"/>
    <property type="match status" value="1"/>
</dbReference>
<evidence type="ECO:0000256" key="3">
    <source>
        <dbReference type="ARBA" id="ARBA00023242"/>
    </source>
</evidence>
<dbReference type="PANTHER" id="PTHR12802">
    <property type="entry name" value="SWI/SNF COMPLEX-RELATED"/>
    <property type="match status" value="1"/>
</dbReference>
<name>A0A5A8EIN8_CAFRO</name>
<feature type="region of interest" description="Disordered" evidence="5">
    <location>
        <begin position="646"/>
        <end position="691"/>
    </location>
</feature>
<keyword evidence="2" id="KW-0804">Transcription</keyword>
<dbReference type="Pfam" id="PF00249">
    <property type="entry name" value="Myb_DNA-binding"/>
    <property type="match status" value="1"/>
</dbReference>
<organism evidence="8 9">
    <name type="scientific">Cafeteria roenbergensis</name>
    <name type="common">Marine flagellate</name>
    <dbReference type="NCBI Taxonomy" id="33653"/>
    <lineage>
        <taxon>Eukaryota</taxon>
        <taxon>Sar</taxon>
        <taxon>Stramenopiles</taxon>
        <taxon>Bigyra</taxon>
        <taxon>Opalozoa</taxon>
        <taxon>Bicosoecida</taxon>
        <taxon>Cafeteriaceae</taxon>
        <taxon>Cafeteria</taxon>
    </lineage>
</organism>
<accession>A0A5A8EIN8</accession>
<keyword evidence="3" id="KW-0539">Nucleus</keyword>
<feature type="domain" description="HTH myb-type" evidence="7">
    <location>
        <begin position="145"/>
        <end position="199"/>
    </location>
</feature>
<dbReference type="PROSITE" id="PS51294">
    <property type="entry name" value="HTH_MYB"/>
    <property type="match status" value="1"/>
</dbReference>
<dbReference type="GO" id="GO:0003677">
    <property type="term" value="F:DNA binding"/>
    <property type="evidence" value="ECO:0007669"/>
    <property type="project" value="InterPro"/>
</dbReference>
<evidence type="ECO:0000256" key="1">
    <source>
        <dbReference type="ARBA" id="ARBA00023015"/>
    </source>
</evidence>
<feature type="region of interest" description="Disordered" evidence="5">
    <location>
        <begin position="198"/>
        <end position="312"/>
    </location>
</feature>
<sequence>MSDLAGAASSSKGGASRFTSPGGMSGEHELGGSLSGVSAGDRSKRARASDDEGDMSHSRRPKLSESGGDDVLAAIRHQITSDDISAPFGVGAPGTAGHQKSRHLSHSDFASRGHGLSFGVPIPGDESVSPMGLREELPKDGQASSRAMNRGRWTKAEHEAFVAALRVHGQVWKLVQEQVGTRDIVQVRTHAQKYFQRLAKEGKPRPAPGGDVFATSGSFHDNGARSAPGGEPAARPTPRPGKKKSTRADGSGGKARLPSRTRPGGDDAGDAAADSFAAGEDGLSETPVDSEFSLTHERQRVEDDLARTSTERSQYLVQCLSSRPADVSLPEADPLGEPGTDSVPRPASSLPASASAVEASPVPADKHGASGAISIKLRHCAVPLPSSVASRMRAAPASHQPAARAGGPLPGHSDETLALDPATAAVCSSAVRDPSQMDLALKRGPRDVYCRIGHVPASFGSLGQGAPAVGDFLVGVGGLCMAGLDPPLVRRFIAEAMGAVCNATRQYHGDVLRSGAHRQPLGFGLALHVCNIEIPANQTQAAVRQIVEVASMLQNGFKFSVPQLSQLVMLHAEWIMWWVNLNSGKAAATGETAPPLQEPSEFSTKVPPPLALYAASIAHSTTVQELQQLQEAAKKAIEEGVEAAAAKQALSQRPPAGSLGPPSPPFALMGGASSGGLQAGDAGQHGPASMPAEFEFGAQHSRHRAESDASALGADFMLHGSTRASVHDRSGSEWSAGRPMAPTERIGPLNPVQPPSALAPHGSR</sequence>
<dbReference type="OrthoDB" id="118550at2759"/>
<feature type="compositionally biased region" description="Low complexity" evidence="5">
    <location>
        <begin position="342"/>
        <end position="363"/>
    </location>
</feature>
<feature type="compositionally biased region" description="Basic and acidic residues" evidence="5">
    <location>
        <begin position="294"/>
        <end position="310"/>
    </location>
</feature>
<evidence type="ECO:0000256" key="4">
    <source>
        <dbReference type="SAM" id="Coils"/>
    </source>
</evidence>
<feature type="region of interest" description="Disordered" evidence="5">
    <location>
        <begin position="1"/>
        <end position="68"/>
    </location>
</feature>
<dbReference type="AlphaFoldDB" id="A0A5A8EIN8"/>
<feature type="region of interest" description="Disordered" evidence="5">
    <location>
        <begin position="326"/>
        <end position="366"/>
    </location>
</feature>
<evidence type="ECO:0000313" key="9">
    <source>
        <dbReference type="Proteomes" id="UP000322899"/>
    </source>
</evidence>
<feature type="coiled-coil region" evidence="4">
    <location>
        <begin position="619"/>
        <end position="646"/>
    </location>
</feature>
<feature type="region of interest" description="Disordered" evidence="5">
    <location>
        <begin position="391"/>
        <end position="416"/>
    </location>
</feature>
<dbReference type="InterPro" id="IPR001005">
    <property type="entry name" value="SANT/Myb"/>
</dbReference>
<evidence type="ECO:0000259" key="6">
    <source>
        <dbReference type="PROSITE" id="PS50090"/>
    </source>
</evidence>
<feature type="domain" description="Myb-like" evidence="6">
    <location>
        <begin position="145"/>
        <end position="195"/>
    </location>
</feature>
<gene>
    <name evidence="8" type="ORF">FNF27_00401</name>
</gene>
<dbReference type="CDD" id="cd00167">
    <property type="entry name" value="SANT"/>
    <property type="match status" value="1"/>
</dbReference>
<dbReference type="PROSITE" id="PS50090">
    <property type="entry name" value="MYB_LIKE"/>
    <property type="match status" value="1"/>
</dbReference>
<keyword evidence="4" id="KW-0175">Coiled coil</keyword>
<evidence type="ECO:0000313" key="8">
    <source>
        <dbReference type="EMBL" id="KAA0177853.1"/>
    </source>
</evidence>
<feature type="compositionally biased region" description="Low complexity" evidence="5">
    <location>
        <begin position="1"/>
        <end position="16"/>
    </location>
</feature>
<dbReference type="Proteomes" id="UP000322899">
    <property type="component" value="Unassembled WGS sequence"/>
</dbReference>
<comment type="caution">
    <text evidence="8">The sequence shown here is derived from an EMBL/GenBank/DDBJ whole genome shotgun (WGS) entry which is preliminary data.</text>
</comment>
<dbReference type="SUPFAM" id="SSF46689">
    <property type="entry name" value="Homeodomain-like"/>
    <property type="match status" value="1"/>
</dbReference>
<dbReference type="NCBIfam" id="TIGR01557">
    <property type="entry name" value="myb_SHAQKYF"/>
    <property type="match status" value="1"/>
</dbReference>
<proteinExistence type="predicted"/>
<dbReference type="EMBL" id="VLTO01000002">
    <property type="protein sequence ID" value="KAA0177853.1"/>
    <property type="molecule type" value="Genomic_DNA"/>
</dbReference>
<feature type="region of interest" description="Disordered" evidence="5">
    <location>
        <begin position="723"/>
        <end position="764"/>
    </location>
</feature>
<evidence type="ECO:0000256" key="5">
    <source>
        <dbReference type="SAM" id="MobiDB-lite"/>
    </source>
</evidence>
<dbReference type="InterPro" id="IPR009057">
    <property type="entry name" value="Homeodomain-like_sf"/>
</dbReference>
<feature type="compositionally biased region" description="Low complexity" evidence="5">
    <location>
        <begin position="270"/>
        <end position="281"/>
    </location>
</feature>
<feature type="compositionally biased region" description="Low complexity" evidence="5">
    <location>
        <begin position="393"/>
        <end position="405"/>
    </location>
</feature>
<dbReference type="InterPro" id="IPR006447">
    <property type="entry name" value="Myb_dom_plants"/>
</dbReference>
<evidence type="ECO:0000259" key="7">
    <source>
        <dbReference type="PROSITE" id="PS51294"/>
    </source>
</evidence>
<evidence type="ECO:0000256" key="2">
    <source>
        <dbReference type="ARBA" id="ARBA00023163"/>
    </source>
</evidence>
<reference evidence="8 9" key="1">
    <citation type="submission" date="2019-07" db="EMBL/GenBank/DDBJ databases">
        <title>Genomes of Cafeteria roenbergensis.</title>
        <authorList>
            <person name="Fischer M.G."/>
            <person name="Hackl T."/>
            <person name="Roman M."/>
        </authorList>
    </citation>
    <scope>NUCLEOTIDE SEQUENCE [LARGE SCALE GENOMIC DNA]</scope>
    <source>
        <strain evidence="8 9">E4-10P</strain>
    </source>
</reference>
<protein>
    <submittedName>
        <fullName evidence="8">Uncharacterized protein</fullName>
    </submittedName>
</protein>